<name>A0ACC1LUG9_9FUNG</name>
<feature type="non-terminal residue" evidence="1">
    <location>
        <position position="1"/>
    </location>
</feature>
<organism evidence="1 2">
    <name type="scientific">Coemansia aciculifera</name>
    <dbReference type="NCBI Taxonomy" id="417176"/>
    <lineage>
        <taxon>Eukaryota</taxon>
        <taxon>Fungi</taxon>
        <taxon>Fungi incertae sedis</taxon>
        <taxon>Zoopagomycota</taxon>
        <taxon>Kickxellomycotina</taxon>
        <taxon>Kickxellomycetes</taxon>
        <taxon>Kickxellales</taxon>
        <taxon>Kickxellaceae</taxon>
        <taxon>Coemansia</taxon>
    </lineage>
</organism>
<keyword evidence="2" id="KW-1185">Reference proteome</keyword>
<keyword evidence="1" id="KW-0808">Transferase</keyword>
<accession>A0ACC1LUG9</accession>
<gene>
    <name evidence="1" type="primary">ppk32</name>
    <name evidence="1" type="ORF">IWW38_006164</name>
</gene>
<keyword evidence="1" id="KW-0418">Kinase</keyword>
<dbReference type="Proteomes" id="UP001139981">
    <property type="component" value="Unassembled WGS sequence"/>
</dbReference>
<evidence type="ECO:0000313" key="2">
    <source>
        <dbReference type="Proteomes" id="UP001139981"/>
    </source>
</evidence>
<dbReference type="EMBL" id="JANBVB010003368">
    <property type="protein sequence ID" value="KAJ2879194.1"/>
    <property type="molecule type" value="Genomic_DNA"/>
</dbReference>
<proteinExistence type="predicted"/>
<protein>
    <submittedName>
        <fullName evidence="1">Protein kinase domain-containing protein ppk32</fullName>
    </submittedName>
</protein>
<evidence type="ECO:0000313" key="1">
    <source>
        <dbReference type="EMBL" id="KAJ2879194.1"/>
    </source>
</evidence>
<sequence length="352" mass="38946">IQKGLLQISKVLQFLHSDAKIVHGNLVPASVLLNVKGDWKLGGFGFAQTHGRQGGAAGSGEYQYDYQMSADTQRRLDFMAPEVVFEGKCTHASDLFSLGCLATAVYFDGRSPLDCRNDVGAYRRQLDRLSSSDALAKLLEELRSPVLALLATDPLRRMSLDEFQRSSYFDDILVASLRYLEALAEQPMDQKIAFMRGLPRVLASFPDRLLRRKILPALLDQTSDHALLPYTLPNVFYIVDKLAVESFAAMALPGLKQVFAIADPLPETCVVILNHMPLLQRKTNADVFRSDVLPVVYAALASSVPQVQDKALEVVPGIADSIDFKELKSQVLPRVQHLYTKASVLSRKVCAL</sequence>
<reference evidence="1" key="1">
    <citation type="submission" date="2022-07" db="EMBL/GenBank/DDBJ databases">
        <title>Phylogenomic reconstructions and comparative analyses of Kickxellomycotina fungi.</title>
        <authorList>
            <person name="Reynolds N.K."/>
            <person name="Stajich J.E."/>
            <person name="Barry K."/>
            <person name="Grigoriev I.V."/>
            <person name="Crous P."/>
            <person name="Smith M.E."/>
        </authorList>
    </citation>
    <scope>NUCLEOTIDE SEQUENCE</scope>
    <source>
        <strain evidence="1">CBS 190363</strain>
    </source>
</reference>
<feature type="non-terminal residue" evidence="1">
    <location>
        <position position="352"/>
    </location>
</feature>
<comment type="caution">
    <text evidence="1">The sequence shown here is derived from an EMBL/GenBank/DDBJ whole genome shotgun (WGS) entry which is preliminary data.</text>
</comment>